<evidence type="ECO:0000256" key="1">
    <source>
        <dbReference type="ARBA" id="ARBA00004141"/>
    </source>
</evidence>
<dbReference type="OrthoDB" id="309023at2"/>
<feature type="transmembrane region" description="Helical" evidence="5">
    <location>
        <begin position="208"/>
        <end position="229"/>
    </location>
</feature>
<evidence type="ECO:0000256" key="4">
    <source>
        <dbReference type="ARBA" id="ARBA00023136"/>
    </source>
</evidence>
<evidence type="ECO:0000313" key="7">
    <source>
        <dbReference type="EMBL" id="OAD39753.1"/>
    </source>
</evidence>
<evidence type="ECO:0000256" key="3">
    <source>
        <dbReference type="ARBA" id="ARBA00022989"/>
    </source>
</evidence>
<evidence type="ECO:0000313" key="6">
    <source>
        <dbReference type="EMBL" id="AOW11660.1"/>
    </source>
</evidence>
<dbReference type="GO" id="GO:0046583">
    <property type="term" value="F:monoatomic cation efflux transmembrane transporter activity"/>
    <property type="evidence" value="ECO:0007669"/>
    <property type="project" value="TreeGrafter"/>
</dbReference>
<keyword evidence="8" id="KW-1185">Reference proteome</keyword>
<protein>
    <submittedName>
        <fullName evidence="6">C4-dicarboxylate ABC transporter</fullName>
    </submittedName>
</protein>
<name>A0A167GQC6_9BURK</name>
<dbReference type="PANTHER" id="PTHR37955:SF1">
    <property type="entry name" value="DEP DOMAIN-CONTAINING PROTEIN"/>
    <property type="match status" value="1"/>
</dbReference>
<dbReference type="EMBL" id="LVWD01000037">
    <property type="protein sequence ID" value="OAD39753.1"/>
    <property type="molecule type" value="Genomic_DNA"/>
</dbReference>
<evidence type="ECO:0000313" key="9">
    <source>
        <dbReference type="Proteomes" id="UP000185680"/>
    </source>
</evidence>
<feature type="transmembrane region" description="Helical" evidence="5">
    <location>
        <begin position="235"/>
        <end position="254"/>
    </location>
</feature>
<dbReference type="InterPro" id="IPR038665">
    <property type="entry name" value="Voltage-dep_anion_channel_sf"/>
</dbReference>
<proteinExistence type="predicted"/>
<dbReference type="PANTHER" id="PTHR37955">
    <property type="entry name" value="TELLURITE RESISTANCE PROTEIN TEHA"/>
    <property type="match status" value="1"/>
</dbReference>
<feature type="transmembrane region" description="Helical" evidence="5">
    <location>
        <begin position="111"/>
        <end position="133"/>
    </location>
</feature>
<feature type="transmembrane region" description="Helical" evidence="5">
    <location>
        <begin position="9"/>
        <end position="29"/>
    </location>
</feature>
<reference evidence="6 9" key="2">
    <citation type="submission" date="2016-10" db="EMBL/GenBank/DDBJ databases">
        <title>Hydorgenophaga sp. LPB0072 isolated from gastropod.</title>
        <authorList>
            <person name="Kim E."/>
            <person name="Yi H."/>
        </authorList>
    </citation>
    <scope>NUCLEOTIDE SEQUENCE [LARGE SCALE GENOMIC DNA]</scope>
    <source>
        <strain evidence="6 9">LPB0072</strain>
    </source>
</reference>
<keyword evidence="2 5" id="KW-0812">Transmembrane</keyword>
<dbReference type="Pfam" id="PF03595">
    <property type="entry name" value="SLAC1"/>
    <property type="match status" value="1"/>
</dbReference>
<dbReference type="Gene3D" id="1.50.10.150">
    <property type="entry name" value="Voltage-dependent anion channel"/>
    <property type="match status" value="1"/>
</dbReference>
<gene>
    <name evidence="6" type="ORF">LPB072_01105</name>
    <name evidence="7" type="ORF">LPB72_19370</name>
</gene>
<sequence>MTSPTPLKFLMPGWFSVVMGLCGLSLAWHRASGLLGSMADGIALVAGGLAALVFVVLLVASIVRASRYPAALADDLKHPVRHAFVAAFPVAMLLLAAVGVALFGVHPLLNALWWLGALTQLWATVWVLGHWLAPVSNATSGNTGLWPAVTPVLLIAVVGNVVAPLAGLPLGHETWSAVQMGIGTFFWPIVMGLILVRRIAHSPLPDRILPAWFITLAPPAVIGVVFTLFQAPQAVVLGIWGIAAFQLLWLLPLIKRIASQPFGIAFWGLSFPMAAFATLTLRLAELKVDSGFETLGVLLLAVASVTILWLGFATVRGLREGSLLAPEPIASIQPVAA</sequence>
<keyword evidence="4 5" id="KW-0472">Membrane</keyword>
<dbReference type="InterPro" id="IPR004695">
    <property type="entry name" value="SLAC1/Mae1/Ssu1/TehA"/>
</dbReference>
<feature type="transmembrane region" description="Helical" evidence="5">
    <location>
        <begin position="177"/>
        <end position="196"/>
    </location>
</feature>
<comment type="subcellular location">
    <subcellularLocation>
        <location evidence="1">Membrane</location>
        <topology evidence="1">Multi-pass membrane protein</topology>
    </subcellularLocation>
</comment>
<dbReference type="AlphaFoldDB" id="A0A167GQC6"/>
<feature type="transmembrane region" description="Helical" evidence="5">
    <location>
        <begin position="295"/>
        <end position="315"/>
    </location>
</feature>
<evidence type="ECO:0000256" key="5">
    <source>
        <dbReference type="SAM" id="Phobius"/>
    </source>
</evidence>
<dbReference type="Proteomes" id="UP000185657">
    <property type="component" value="Unassembled WGS sequence"/>
</dbReference>
<dbReference type="STRING" id="1763535.LPB072_01105"/>
<feature type="transmembrane region" description="Helical" evidence="5">
    <location>
        <begin position="84"/>
        <end position="105"/>
    </location>
</feature>
<feature type="transmembrane region" description="Helical" evidence="5">
    <location>
        <begin position="41"/>
        <end position="63"/>
    </location>
</feature>
<dbReference type="Proteomes" id="UP000185680">
    <property type="component" value="Chromosome"/>
</dbReference>
<organism evidence="6 9">
    <name type="scientific">Hydrogenophaga crassostreae</name>
    <dbReference type="NCBI Taxonomy" id="1763535"/>
    <lineage>
        <taxon>Bacteria</taxon>
        <taxon>Pseudomonadati</taxon>
        <taxon>Pseudomonadota</taxon>
        <taxon>Betaproteobacteria</taxon>
        <taxon>Burkholderiales</taxon>
        <taxon>Comamonadaceae</taxon>
        <taxon>Hydrogenophaga</taxon>
    </lineage>
</organism>
<dbReference type="CDD" id="cd09323">
    <property type="entry name" value="TDT_SLAC1_like"/>
    <property type="match status" value="1"/>
</dbReference>
<evidence type="ECO:0000256" key="2">
    <source>
        <dbReference type="ARBA" id="ARBA00022692"/>
    </source>
</evidence>
<reference evidence="7 8" key="1">
    <citation type="submission" date="2016-02" db="EMBL/GenBank/DDBJ databases">
        <title>Draft genome sequence of Hydrogenophaga sp. LPB0072.</title>
        <authorList>
            <person name="Shin S.-K."/>
            <person name="Yi H."/>
        </authorList>
    </citation>
    <scope>NUCLEOTIDE SEQUENCE [LARGE SCALE GENOMIC DNA]</scope>
    <source>
        <strain evidence="7 8">LPB0072</strain>
    </source>
</reference>
<dbReference type="EMBL" id="CP017476">
    <property type="protein sequence ID" value="AOW11660.1"/>
    <property type="molecule type" value="Genomic_DNA"/>
</dbReference>
<feature type="transmembrane region" description="Helical" evidence="5">
    <location>
        <begin position="145"/>
        <end position="165"/>
    </location>
</feature>
<feature type="transmembrane region" description="Helical" evidence="5">
    <location>
        <begin position="261"/>
        <end position="283"/>
    </location>
</feature>
<dbReference type="KEGG" id="hyl:LPB072_01105"/>
<evidence type="ECO:0000313" key="8">
    <source>
        <dbReference type="Proteomes" id="UP000185657"/>
    </source>
</evidence>
<keyword evidence="3 5" id="KW-1133">Transmembrane helix</keyword>
<dbReference type="InterPro" id="IPR052951">
    <property type="entry name" value="Tellurite_res_ion_channel"/>
</dbReference>
<dbReference type="RefSeq" id="WP_066095007.1">
    <property type="nucleotide sequence ID" value="NZ_CP017476.1"/>
</dbReference>
<dbReference type="GO" id="GO:0005886">
    <property type="term" value="C:plasma membrane"/>
    <property type="evidence" value="ECO:0007669"/>
    <property type="project" value="TreeGrafter"/>
</dbReference>
<accession>A0A167GQC6</accession>